<evidence type="ECO:0000256" key="7">
    <source>
        <dbReference type="ARBA" id="ARBA00023136"/>
    </source>
</evidence>
<dbReference type="CDD" id="cd01610">
    <property type="entry name" value="PAP2_like"/>
    <property type="match status" value="1"/>
</dbReference>
<evidence type="ECO:0000256" key="5">
    <source>
        <dbReference type="ARBA" id="ARBA00022801"/>
    </source>
</evidence>
<dbReference type="PANTHER" id="PTHR14969:SF62">
    <property type="entry name" value="DECAPRENYLPHOSPHORYL-5-PHOSPHORIBOSE PHOSPHATASE RV3807C-RELATED"/>
    <property type="match status" value="1"/>
</dbReference>
<accession>A0ABU2ZUF6</accession>
<gene>
    <name evidence="12" type="ORF">RM552_12515</name>
</gene>
<comment type="catalytic activity">
    <reaction evidence="9">
        <text>di-trans,octa-cis-undecaprenyl diphosphate + H2O = di-trans,octa-cis-undecaprenyl phosphate + phosphate + H(+)</text>
        <dbReference type="Rhea" id="RHEA:28094"/>
        <dbReference type="ChEBI" id="CHEBI:15377"/>
        <dbReference type="ChEBI" id="CHEBI:15378"/>
        <dbReference type="ChEBI" id="CHEBI:43474"/>
        <dbReference type="ChEBI" id="CHEBI:58405"/>
        <dbReference type="ChEBI" id="CHEBI:60392"/>
        <dbReference type="EC" id="3.6.1.27"/>
    </reaction>
</comment>
<evidence type="ECO:0000256" key="8">
    <source>
        <dbReference type="ARBA" id="ARBA00032707"/>
    </source>
</evidence>
<protein>
    <recommendedName>
        <fullName evidence="2">undecaprenyl-diphosphate phosphatase</fullName>
        <ecNumber evidence="2">3.6.1.27</ecNumber>
    </recommendedName>
    <alternativeName>
        <fullName evidence="8">Undecaprenyl pyrophosphate phosphatase</fullName>
    </alternativeName>
</protein>
<dbReference type="RefSeq" id="WP_311369190.1">
    <property type="nucleotide sequence ID" value="NZ_JAVRHX010000003.1"/>
</dbReference>
<keyword evidence="13" id="KW-1185">Reference proteome</keyword>
<keyword evidence="3" id="KW-1003">Cell membrane</keyword>
<evidence type="ECO:0000256" key="4">
    <source>
        <dbReference type="ARBA" id="ARBA00022692"/>
    </source>
</evidence>
<dbReference type="EC" id="3.6.1.27" evidence="2"/>
<keyword evidence="6 10" id="KW-1133">Transmembrane helix</keyword>
<evidence type="ECO:0000256" key="6">
    <source>
        <dbReference type="ARBA" id="ARBA00022989"/>
    </source>
</evidence>
<dbReference type="PANTHER" id="PTHR14969">
    <property type="entry name" value="SPHINGOSINE-1-PHOSPHATE PHOSPHOHYDROLASE"/>
    <property type="match status" value="1"/>
</dbReference>
<evidence type="ECO:0000256" key="2">
    <source>
        <dbReference type="ARBA" id="ARBA00012374"/>
    </source>
</evidence>
<feature type="domain" description="Phosphatidic acid phosphatase type 2/haloperoxidase" evidence="11">
    <location>
        <begin position="64"/>
        <end position="174"/>
    </location>
</feature>
<evidence type="ECO:0000313" key="12">
    <source>
        <dbReference type="EMBL" id="MDT0595673.1"/>
    </source>
</evidence>
<dbReference type="EMBL" id="JAVRHX010000003">
    <property type="protein sequence ID" value="MDT0595673.1"/>
    <property type="molecule type" value="Genomic_DNA"/>
</dbReference>
<dbReference type="SMART" id="SM00014">
    <property type="entry name" value="acidPPc"/>
    <property type="match status" value="1"/>
</dbReference>
<evidence type="ECO:0000259" key="11">
    <source>
        <dbReference type="SMART" id="SM00014"/>
    </source>
</evidence>
<reference evidence="12 13" key="1">
    <citation type="submission" date="2023-09" db="EMBL/GenBank/DDBJ databases">
        <authorList>
            <person name="Rey-Velasco X."/>
        </authorList>
    </citation>
    <scope>NUCLEOTIDE SEQUENCE [LARGE SCALE GENOMIC DNA]</scope>
    <source>
        <strain evidence="12 13">P117</strain>
    </source>
</reference>
<keyword evidence="7 10" id="KW-0472">Membrane</keyword>
<comment type="subcellular location">
    <subcellularLocation>
        <location evidence="1">Cell membrane</location>
        <topology evidence="1">Multi-pass membrane protein</topology>
    </subcellularLocation>
</comment>
<feature type="transmembrane region" description="Helical" evidence="10">
    <location>
        <begin position="159"/>
        <end position="177"/>
    </location>
</feature>
<dbReference type="InterPro" id="IPR000326">
    <property type="entry name" value="PAP2/HPO"/>
</dbReference>
<dbReference type="Pfam" id="PF01569">
    <property type="entry name" value="PAP2"/>
    <property type="match status" value="1"/>
</dbReference>
<feature type="transmembrane region" description="Helical" evidence="10">
    <location>
        <begin position="118"/>
        <end position="139"/>
    </location>
</feature>
<evidence type="ECO:0000256" key="1">
    <source>
        <dbReference type="ARBA" id="ARBA00004651"/>
    </source>
</evidence>
<keyword evidence="5" id="KW-0378">Hydrolase</keyword>
<evidence type="ECO:0000256" key="9">
    <source>
        <dbReference type="ARBA" id="ARBA00047594"/>
    </source>
</evidence>
<evidence type="ECO:0000313" key="13">
    <source>
        <dbReference type="Proteomes" id="UP001253545"/>
    </source>
</evidence>
<proteinExistence type="predicted"/>
<comment type="caution">
    <text evidence="12">The sequence shown here is derived from an EMBL/GenBank/DDBJ whole genome shotgun (WGS) entry which is preliminary data.</text>
</comment>
<dbReference type="InterPro" id="IPR036938">
    <property type="entry name" value="PAP2/HPO_sf"/>
</dbReference>
<dbReference type="Proteomes" id="UP001253545">
    <property type="component" value="Unassembled WGS sequence"/>
</dbReference>
<sequence>MNKLTSALVDIDNRLFKWAVELPVNQQNAFLPKFFFLVSKSADGYLYLIIAMVAYYFEKEYGVLFFYTALLAYSIEIPIYLALKQIFKRPRPCDVKHKLDTFVDPADKFSLPSGHTAAAFLMATIFTYFYPSTFFLVYGWAALVGISRVVLRVHYPSDVSIGAILGVSIAICSIEILG</sequence>
<feature type="transmembrane region" description="Helical" evidence="10">
    <location>
        <begin position="63"/>
        <end position="83"/>
    </location>
</feature>
<evidence type="ECO:0000256" key="3">
    <source>
        <dbReference type="ARBA" id="ARBA00022475"/>
    </source>
</evidence>
<dbReference type="Gene3D" id="1.20.144.10">
    <property type="entry name" value="Phosphatidic acid phosphatase type 2/haloperoxidase"/>
    <property type="match status" value="1"/>
</dbReference>
<feature type="transmembrane region" description="Helical" evidence="10">
    <location>
        <begin position="34"/>
        <end position="57"/>
    </location>
</feature>
<evidence type="ECO:0000256" key="10">
    <source>
        <dbReference type="SAM" id="Phobius"/>
    </source>
</evidence>
<name>A0ABU2ZUF6_9ALTE</name>
<dbReference type="SUPFAM" id="SSF48317">
    <property type="entry name" value="Acid phosphatase/Vanadium-dependent haloperoxidase"/>
    <property type="match status" value="1"/>
</dbReference>
<keyword evidence="4 10" id="KW-0812">Transmembrane</keyword>
<organism evidence="12 13">
    <name type="scientific">Glaciecola petra</name>
    <dbReference type="NCBI Taxonomy" id="3075602"/>
    <lineage>
        <taxon>Bacteria</taxon>
        <taxon>Pseudomonadati</taxon>
        <taxon>Pseudomonadota</taxon>
        <taxon>Gammaproteobacteria</taxon>
        <taxon>Alteromonadales</taxon>
        <taxon>Alteromonadaceae</taxon>
        <taxon>Glaciecola</taxon>
    </lineage>
</organism>